<dbReference type="InterPro" id="IPR041715">
    <property type="entry name" value="HisRS-like_core"/>
</dbReference>
<evidence type="ECO:0000256" key="4">
    <source>
        <dbReference type="ARBA" id="ARBA00020397"/>
    </source>
</evidence>
<accession>A0A1G6H6U9</accession>
<evidence type="ECO:0000256" key="7">
    <source>
        <dbReference type="ARBA" id="ARBA00023102"/>
    </source>
</evidence>
<keyword evidence="5 9" id="KW-0963">Cytoplasm</keyword>
<comment type="miscellaneous">
    <text evidence="9">This function is generally fulfilled by the C-terminal part of HisG, which is missing in some bacteria such as this one.</text>
</comment>
<dbReference type="Gene3D" id="3.30.930.10">
    <property type="entry name" value="Bira Bifunctional Protein, Domain 2"/>
    <property type="match status" value="1"/>
</dbReference>
<evidence type="ECO:0000256" key="5">
    <source>
        <dbReference type="ARBA" id="ARBA00022490"/>
    </source>
</evidence>
<evidence type="ECO:0000313" key="12">
    <source>
        <dbReference type="EMBL" id="SDB89894.1"/>
    </source>
</evidence>
<evidence type="ECO:0000256" key="8">
    <source>
        <dbReference type="ARBA" id="ARBA00025246"/>
    </source>
</evidence>
<comment type="subcellular location">
    <subcellularLocation>
        <location evidence="1 9">Cytoplasm</location>
    </subcellularLocation>
</comment>
<comment type="similarity">
    <text evidence="3 9">Belongs to the class-II aminoacyl-tRNA synthetase family. HisZ subfamily.</text>
</comment>
<comment type="pathway">
    <text evidence="2 9">Amino-acid biosynthesis; L-histidine biosynthesis; L-histidine from 5-phospho-alpha-D-ribose 1-diphosphate: step 1/9.</text>
</comment>
<dbReference type="OrthoDB" id="9800814at2"/>
<dbReference type="RefSeq" id="WP_090793310.1">
    <property type="nucleotide sequence ID" value="NZ_FMYI01000002.1"/>
</dbReference>
<dbReference type="PANTHER" id="PTHR43707:SF6">
    <property type="entry name" value="ATP PHOSPHORIBOSYLTRANSFERASE REGULATORY SUBUNIT"/>
    <property type="match status" value="1"/>
</dbReference>
<dbReference type="EMBL" id="FMYI01000002">
    <property type="protein sequence ID" value="SDB89894.1"/>
    <property type="molecule type" value="Genomic_DNA"/>
</dbReference>
<feature type="binding site" evidence="10">
    <location>
        <position position="117"/>
    </location>
    <ligand>
        <name>L-histidine</name>
        <dbReference type="ChEBI" id="CHEBI:57595"/>
    </ligand>
</feature>
<evidence type="ECO:0000256" key="9">
    <source>
        <dbReference type="HAMAP-Rule" id="MF_00125"/>
    </source>
</evidence>
<evidence type="ECO:0000259" key="11">
    <source>
        <dbReference type="Pfam" id="PF13393"/>
    </source>
</evidence>
<feature type="binding site" evidence="10">
    <location>
        <begin position="76"/>
        <end position="78"/>
    </location>
    <ligand>
        <name>L-histidine</name>
        <dbReference type="ChEBI" id="CHEBI:57595"/>
    </ligand>
</feature>
<sequence>MFLPAGSQDQIGEKLDRQAKVIQSFRTVVKDRGFKAIETPVVEYAQTFNNSHVGMKLSHMLKWFDRDGEIEVLRPDWTTAIARAIMNQHPKQLKWFYQGSIFRQDKNGFESRQAGIEIVRADPYLGEIESLFTAVDVLSAWKIDNYLIELGHTAIFDYFIQELGVTDDTKKLLRTALHDKKQDDVYRLVDQTNKPSIAKELVELTEAYGDKTILDEYKQKWGNRPELIEVINHLQSLIDNLEALGYKNIIIDLGRVKQLPYYSGVMFRGYLTSTGETCFSGGRYDQLYDQFGDDKIRAIGLAFDVDVLANHIKDDQTKNKVCLVCTPKTHVKAEKMRKDFPDSVVDITYEQPNEEDYTKVITVRDEVNQ</sequence>
<proteinExistence type="inferred from homology"/>
<gene>
    <name evidence="9" type="primary">hisZ</name>
    <name evidence="12" type="ORF">SAMN05421734_102303</name>
</gene>
<dbReference type="CDD" id="cd00773">
    <property type="entry name" value="HisRS-like_core"/>
    <property type="match status" value="1"/>
</dbReference>
<dbReference type="InterPro" id="IPR045864">
    <property type="entry name" value="aa-tRNA-synth_II/BPL/LPL"/>
</dbReference>
<feature type="binding site" evidence="10">
    <location>
        <begin position="261"/>
        <end position="262"/>
    </location>
    <ligand>
        <name>L-histidine</name>
        <dbReference type="ChEBI" id="CHEBI:57595"/>
    </ligand>
</feature>
<dbReference type="InterPro" id="IPR004517">
    <property type="entry name" value="HisZ"/>
</dbReference>
<dbReference type="PANTHER" id="PTHR43707">
    <property type="entry name" value="HISTIDYL-TRNA SYNTHETASE"/>
    <property type="match status" value="1"/>
</dbReference>
<keyword evidence="12" id="KW-0808">Transferase</keyword>
<feature type="domain" description="Class II Histidinyl-tRNA synthetase (HisRS)-like catalytic core" evidence="11">
    <location>
        <begin position="10"/>
        <end position="307"/>
    </location>
</feature>
<evidence type="ECO:0000256" key="2">
    <source>
        <dbReference type="ARBA" id="ARBA00004667"/>
    </source>
</evidence>
<evidence type="ECO:0000256" key="6">
    <source>
        <dbReference type="ARBA" id="ARBA00022605"/>
    </source>
</evidence>
<dbReference type="STRING" id="1612202.SAMN05421734_102303"/>
<keyword evidence="12" id="KW-0328">Glycosyltransferase</keyword>
<dbReference type="GO" id="GO:0016757">
    <property type="term" value="F:glycosyltransferase activity"/>
    <property type="evidence" value="ECO:0007669"/>
    <property type="project" value="UniProtKB-KW"/>
</dbReference>
<dbReference type="InterPro" id="IPR004516">
    <property type="entry name" value="HisRS/HisZ"/>
</dbReference>
<dbReference type="GO" id="GO:0140096">
    <property type="term" value="F:catalytic activity, acting on a protein"/>
    <property type="evidence" value="ECO:0007669"/>
    <property type="project" value="UniProtKB-ARBA"/>
</dbReference>
<feature type="binding site" evidence="10">
    <location>
        <position position="103"/>
    </location>
    <ligand>
        <name>L-histidine</name>
        <dbReference type="ChEBI" id="CHEBI:57595"/>
    </ligand>
</feature>
<dbReference type="GO" id="GO:0006427">
    <property type="term" value="P:histidyl-tRNA aminoacylation"/>
    <property type="evidence" value="ECO:0007669"/>
    <property type="project" value="TreeGrafter"/>
</dbReference>
<dbReference type="GO" id="GO:0004821">
    <property type="term" value="F:histidine-tRNA ligase activity"/>
    <property type="evidence" value="ECO:0007669"/>
    <property type="project" value="TreeGrafter"/>
</dbReference>
<feature type="binding site" evidence="10">
    <location>
        <position position="113"/>
    </location>
    <ligand>
        <name>L-histidine</name>
        <dbReference type="ChEBI" id="CHEBI:57595"/>
    </ligand>
</feature>
<reference evidence="13" key="1">
    <citation type="submission" date="2016-09" db="EMBL/GenBank/DDBJ databases">
        <authorList>
            <person name="Varghese N."/>
            <person name="Submissions S."/>
        </authorList>
    </citation>
    <scope>NUCLEOTIDE SEQUENCE [LARGE SCALE GENOMIC DNA]</scope>
    <source>
        <strain evidence="13">S5</strain>
    </source>
</reference>
<dbReference type="UniPathway" id="UPA00031">
    <property type="reaction ID" value="UER00006"/>
</dbReference>
<comment type="function">
    <text evidence="8 9">Required for the first step of histidine biosynthesis. May allow the feedback regulation of ATP phosphoribosyltransferase activity by histidine.</text>
</comment>
<evidence type="ECO:0000313" key="13">
    <source>
        <dbReference type="Proteomes" id="UP000242949"/>
    </source>
</evidence>
<dbReference type="AlphaFoldDB" id="A0A1G6H6U9"/>
<dbReference type="Proteomes" id="UP000242949">
    <property type="component" value="Unassembled WGS sequence"/>
</dbReference>
<protein>
    <recommendedName>
        <fullName evidence="4 9">ATP phosphoribosyltransferase regulatory subunit</fullName>
    </recommendedName>
</protein>
<name>A0A1G6H6U9_9BACI</name>
<comment type="subunit">
    <text evidence="9">Heteromultimer composed of HisG and HisZ subunits.</text>
</comment>
<evidence type="ECO:0000256" key="10">
    <source>
        <dbReference type="PIRSR" id="PIRSR001549-1"/>
    </source>
</evidence>
<organism evidence="12 13">
    <name type="scientific">Pelagirhabdus alkalitolerans</name>
    <dbReference type="NCBI Taxonomy" id="1612202"/>
    <lineage>
        <taxon>Bacteria</taxon>
        <taxon>Bacillati</taxon>
        <taxon>Bacillota</taxon>
        <taxon>Bacilli</taxon>
        <taxon>Bacillales</taxon>
        <taxon>Bacillaceae</taxon>
        <taxon>Pelagirhabdus</taxon>
    </lineage>
</organism>
<evidence type="ECO:0000256" key="1">
    <source>
        <dbReference type="ARBA" id="ARBA00004496"/>
    </source>
</evidence>
<dbReference type="Pfam" id="PF13393">
    <property type="entry name" value="tRNA-synt_His"/>
    <property type="match status" value="1"/>
</dbReference>
<keyword evidence="6 9" id="KW-0028">Amino-acid biosynthesis</keyword>
<keyword evidence="13" id="KW-1185">Reference proteome</keyword>
<dbReference type="HAMAP" id="MF_00125">
    <property type="entry name" value="HisZ"/>
    <property type="match status" value="1"/>
</dbReference>
<dbReference type="SUPFAM" id="SSF55681">
    <property type="entry name" value="Class II aaRS and biotin synthetases"/>
    <property type="match status" value="1"/>
</dbReference>
<keyword evidence="7 9" id="KW-0368">Histidine biosynthesis</keyword>
<dbReference type="GO" id="GO:0005737">
    <property type="term" value="C:cytoplasm"/>
    <property type="evidence" value="ECO:0007669"/>
    <property type="project" value="UniProtKB-SubCell"/>
</dbReference>
<dbReference type="GO" id="GO:0000105">
    <property type="term" value="P:L-histidine biosynthetic process"/>
    <property type="evidence" value="ECO:0007669"/>
    <property type="project" value="UniProtKB-UniRule"/>
</dbReference>
<dbReference type="PIRSF" id="PIRSF001549">
    <property type="entry name" value="His-tRNA_synth"/>
    <property type="match status" value="1"/>
</dbReference>
<evidence type="ECO:0000256" key="3">
    <source>
        <dbReference type="ARBA" id="ARBA00005539"/>
    </source>
</evidence>